<organism evidence="2 3">
    <name type="scientific">Cohaesibacter marisflavi</name>
    <dbReference type="NCBI Taxonomy" id="655353"/>
    <lineage>
        <taxon>Bacteria</taxon>
        <taxon>Pseudomonadati</taxon>
        <taxon>Pseudomonadota</taxon>
        <taxon>Alphaproteobacteria</taxon>
        <taxon>Hyphomicrobiales</taxon>
        <taxon>Cohaesibacteraceae</taxon>
    </lineage>
</organism>
<sequence length="738" mass="84088">MKYSLLVLDISSLNMLSSSVVEDSWFENFIIPSSKKDLKRVVVGDVIYIISKNSDIDSKFLVINLEIFSDSEDKNSGFDRLVTVALSELGTNIRINAKWGAFKEGHFISIYSMTAAKGQGSRYYFNTFPDEYDNVIYAYSKLDQMSKFSQTDLKIKKFRNFTNSLLDALEAPSLENTDVLDENTGIVLLSPSSFMHFGNETLQEWLQNKLTGEQLAFVNRPLDAPVRLKGPAGSGKTVALAIKCLNDFFKKIDEGIYPKFAFITHSQELARHVVTDMFSVLDPSDNWKDISKGELWIGSLYELAQEKLGYQNKAIVPLSLDGREGMSLQIDFIKEAIRYLKKDLRFKTSILPKCSKYFSDRFKSENIDDFVIDISNEFSSTIDADRIKKGTPEAESYVNGRRYNYQMMLDKIEDRRAVLEIHAKYTDLLRDMNTLSMDQMIADFNNHIRSNEWQFSQKYSREDPRSEGFDAIYVDEFHYFNSSERMSFRPLFQPEAFNNDKPPLFMAYDFKQSTRDLNIANFFKKVEIGETQGLELTKVFRSTPEIAAFLQDLDSAFPPLDLAEEWGGYSGSAQTETGATPELRCYGSQIQLVDETFRQALHAANLIGGRNVAVLCLNPELFDTYIRAGRTQDKYAPVTGRDEFIAIKSNIKKPVFSMPEYVAGLQFDSVFIMHVDQLDLSDDELINRQRRFISSTYLGASRASKKLVLSCCYDRGGPSRILNSALANGTLVRTEFDI</sequence>
<dbReference type="GO" id="GO:0005524">
    <property type="term" value="F:ATP binding"/>
    <property type="evidence" value="ECO:0007669"/>
    <property type="project" value="InterPro"/>
</dbReference>
<keyword evidence="3" id="KW-1185">Reference proteome</keyword>
<dbReference type="AlphaFoldDB" id="A0A1I5NG62"/>
<dbReference type="EMBL" id="FOVR01000030">
    <property type="protein sequence ID" value="SFP20336.1"/>
    <property type="molecule type" value="Genomic_DNA"/>
</dbReference>
<name>A0A1I5NG62_9HYPH</name>
<reference evidence="2 3" key="1">
    <citation type="submission" date="2016-10" db="EMBL/GenBank/DDBJ databases">
        <authorList>
            <person name="de Groot N.N."/>
        </authorList>
    </citation>
    <scope>NUCLEOTIDE SEQUENCE [LARGE SCALE GENOMIC DNA]</scope>
    <source>
        <strain evidence="2 3">CGMCC 1.9157</strain>
    </source>
</reference>
<dbReference type="Gene3D" id="3.40.50.300">
    <property type="entry name" value="P-loop containing nucleotide triphosphate hydrolases"/>
    <property type="match status" value="2"/>
</dbReference>
<accession>A0A1I5NG62</accession>
<protein>
    <recommendedName>
        <fullName evidence="1">DNA 3'-5' helicase II</fullName>
    </recommendedName>
</protein>
<dbReference type="GO" id="GO:0005829">
    <property type="term" value="C:cytosol"/>
    <property type="evidence" value="ECO:0007669"/>
    <property type="project" value="TreeGrafter"/>
</dbReference>
<evidence type="ECO:0000256" key="1">
    <source>
        <dbReference type="ARBA" id="ARBA00034923"/>
    </source>
</evidence>
<dbReference type="OrthoDB" id="7211215at2"/>
<gene>
    <name evidence="2" type="ORF">SAMN04488056_1302</name>
</gene>
<dbReference type="GO" id="GO:0043138">
    <property type="term" value="F:3'-5' DNA helicase activity"/>
    <property type="evidence" value="ECO:0007669"/>
    <property type="project" value="TreeGrafter"/>
</dbReference>
<evidence type="ECO:0000313" key="2">
    <source>
        <dbReference type="EMBL" id="SFP20336.1"/>
    </source>
</evidence>
<dbReference type="GO" id="GO:0003677">
    <property type="term" value="F:DNA binding"/>
    <property type="evidence" value="ECO:0007669"/>
    <property type="project" value="InterPro"/>
</dbReference>
<dbReference type="STRING" id="655353.SAMN04488056_1302"/>
<evidence type="ECO:0000313" key="3">
    <source>
        <dbReference type="Proteomes" id="UP000199236"/>
    </source>
</evidence>
<dbReference type="PANTHER" id="PTHR11070:SF2">
    <property type="entry name" value="ATP-DEPENDENT DNA HELICASE SRS2"/>
    <property type="match status" value="1"/>
</dbReference>
<dbReference type="InterPro" id="IPR027417">
    <property type="entry name" value="P-loop_NTPase"/>
</dbReference>
<dbReference type="GO" id="GO:0000725">
    <property type="term" value="P:recombinational repair"/>
    <property type="evidence" value="ECO:0007669"/>
    <property type="project" value="TreeGrafter"/>
</dbReference>
<dbReference type="InterPro" id="IPR000212">
    <property type="entry name" value="DNA_helicase_UvrD/REP"/>
</dbReference>
<proteinExistence type="predicted"/>
<dbReference type="SUPFAM" id="SSF52540">
    <property type="entry name" value="P-loop containing nucleoside triphosphate hydrolases"/>
    <property type="match status" value="1"/>
</dbReference>
<dbReference type="Proteomes" id="UP000199236">
    <property type="component" value="Unassembled WGS sequence"/>
</dbReference>
<dbReference type="PANTHER" id="PTHR11070">
    <property type="entry name" value="UVRD / RECB / PCRA DNA HELICASE FAMILY MEMBER"/>
    <property type="match status" value="1"/>
</dbReference>
<dbReference type="RefSeq" id="WP_090075746.1">
    <property type="nucleotide sequence ID" value="NZ_FOVR01000030.1"/>
</dbReference>